<accession>A0A1F5S6Y7</accession>
<dbReference type="GO" id="GO:0009252">
    <property type="term" value="P:peptidoglycan biosynthetic process"/>
    <property type="evidence" value="ECO:0007669"/>
    <property type="project" value="UniProtKB-KW"/>
</dbReference>
<evidence type="ECO:0000256" key="6">
    <source>
        <dbReference type="ARBA" id="ARBA00023316"/>
    </source>
</evidence>
<dbReference type="GO" id="GO:0008360">
    <property type="term" value="P:regulation of cell shape"/>
    <property type="evidence" value="ECO:0007669"/>
    <property type="project" value="UniProtKB-KW"/>
</dbReference>
<evidence type="ECO:0000256" key="5">
    <source>
        <dbReference type="ARBA" id="ARBA00022984"/>
    </source>
</evidence>
<dbReference type="STRING" id="1797985.A2Y83_04155"/>
<protein>
    <recommendedName>
        <fullName evidence="10">Peptidase S11 D-alanyl-D-alanine carboxypeptidase A N-terminal domain-containing protein</fullName>
    </recommendedName>
</protein>
<dbReference type="InterPro" id="IPR001967">
    <property type="entry name" value="Peptidase_S11_N"/>
</dbReference>
<dbReference type="Proteomes" id="UP000178323">
    <property type="component" value="Unassembled WGS sequence"/>
</dbReference>
<evidence type="ECO:0000259" key="10">
    <source>
        <dbReference type="Pfam" id="PF00768"/>
    </source>
</evidence>
<evidence type="ECO:0000256" key="9">
    <source>
        <dbReference type="RuleBase" id="RU004016"/>
    </source>
</evidence>
<keyword evidence="6" id="KW-0961">Cell wall biogenesis/degradation</keyword>
<feature type="binding site" evidence="8">
    <location>
        <position position="233"/>
    </location>
    <ligand>
        <name>substrate</name>
    </ligand>
</feature>
<sequence length="291" mass="32355">MLFNIILTLLLSINTGLAKTIRNLSYQPHEKENIGIKIAAKSGIAINGKSREMMFGKNENEALPIASITKLMTALVFLDYNQGWDKEIEIIGSDYRIGGMLYVSPGEIVTVRDLFYTSLAGSANNATVALARSTGMTLEEFADKLNDKAKELGMEKSFFVEPTGLSEKNVSTAEEVARLASVAFSKEEIREALQKDEHIFYTVDKKRYHRIRNTDKLLDSFLNKDGFEVIGAKTGYTDEARYCLAVGVESEAGDSVISVILGANTPEERFQEAKSLAWWALSQESNKTRKQ</sequence>
<comment type="caution">
    <text evidence="11">The sequence shown here is derived from an EMBL/GenBank/DDBJ whole genome shotgun (WGS) entry which is preliminary data.</text>
</comment>
<dbReference type="PANTHER" id="PTHR21581">
    <property type="entry name" value="D-ALANYL-D-ALANINE CARBOXYPEPTIDASE"/>
    <property type="match status" value="1"/>
</dbReference>
<gene>
    <name evidence="11" type="ORF">A2Y83_04155</name>
</gene>
<organism evidence="11 12">
    <name type="scientific">Candidatus Falkowbacteria bacterium RBG_13_39_14</name>
    <dbReference type="NCBI Taxonomy" id="1797985"/>
    <lineage>
        <taxon>Bacteria</taxon>
        <taxon>Candidatus Falkowiibacteriota</taxon>
    </lineage>
</organism>
<name>A0A1F5S6Y7_9BACT</name>
<dbReference type="InterPro" id="IPR012338">
    <property type="entry name" value="Beta-lactam/transpept-like"/>
</dbReference>
<feature type="domain" description="Peptidase S11 D-alanyl-D-alanine carboxypeptidase A N-terminal" evidence="10">
    <location>
        <begin position="37"/>
        <end position="265"/>
    </location>
</feature>
<dbReference type="Pfam" id="PF00768">
    <property type="entry name" value="Peptidase_S11"/>
    <property type="match status" value="1"/>
</dbReference>
<comment type="similarity">
    <text evidence="1 9">Belongs to the peptidase S11 family.</text>
</comment>
<dbReference type="InterPro" id="IPR018044">
    <property type="entry name" value="Peptidase_S11"/>
</dbReference>
<evidence type="ECO:0000256" key="4">
    <source>
        <dbReference type="ARBA" id="ARBA00022960"/>
    </source>
</evidence>
<keyword evidence="3" id="KW-0378">Hydrolase</keyword>
<evidence type="ECO:0000256" key="7">
    <source>
        <dbReference type="PIRSR" id="PIRSR618044-1"/>
    </source>
</evidence>
<dbReference type="AlphaFoldDB" id="A0A1F5S6Y7"/>
<dbReference type="GO" id="GO:0009002">
    <property type="term" value="F:serine-type D-Ala-D-Ala carboxypeptidase activity"/>
    <property type="evidence" value="ECO:0007669"/>
    <property type="project" value="InterPro"/>
</dbReference>
<evidence type="ECO:0000256" key="2">
    <source>
        <dbReference type="ARBA" id="ARBA00022729"/>
    </source>
</evidence>
<dbReference type="Gene3D" id="3.40.710.10">
    <property type="entry name" value="DD-peptidase/beta-lactamase superfamily"/>
    <property type="match status" value="1"/>
</dbReference>
<evidence type="ECO:0000256" key="1">
    <source>
        <dbReference type="ARBA" id="ARBA00007164"/>
    </source>
</evidence>
<feature type="active site" evidence="7">
    <location>
        <position position="122"/>
    </location>
</feature>
<dbReference type="PANTHER" id="PTHR21581:SF26">
    <property type="entry name" value="D-ALANYL-D-ALANINE ENDOPEPTIDASE"/>
    <property type="match status" value="1"/>
</dbReference>
<dbReference type="PRINTS" id="PR00725">
    <property type="entry name" value="DADACBPTASE1"/>
</dbReference>
<dbReference type="GO" id="GO:0071555">
    <property type="term" value="P:cell wall organization"/>
    <property type="evidence" value="ECO:0007669"/>
    <property type="project" value="UniProtKB-KW"/>
</dbReference>
<evidence type="ECO:0000313" key="12">
    <source>
        <dbReference type="Proteomes" id="UP000178323"/>
    </source>
</evidence>
<feature type="active site" description="Proton acceptor" evidence="7">
    <location>
        <position position="67"/>
    </location>
</feature>
<evidence type="ECO:0000256" key="3">
    <source>
        <dbReference type="ARBA" id="ARBA00022801"/>
    </source>
</evidence>
<keyword evidence="5" id="KW-0573">Peptidoglycan synthesis</keyword>
<feature type="active site" description="Proton acceptor" evidence="7">
    <location>
        <position position="70"/>
    </location>
</feature>
<keyword evidence="2" id="KW-0732">Signal</keyword>
<dbReference type="SUPFAM" id="SSF56601">
    <property type="entry name" value="beta-lactamase/transpeptidase-like"/>
    <property type="match status" value="1"/>
</dbReference>
<evidence type="ECO:0000256" key="8">
    <source>
        <dbReference type="PIRSR" id="PIRSR618044-2"/>
    </source>
</evidence>
<dbReference type="GO" id="GO:0006508">
    <property type="term" value="P:proteolysis"/>
    <property type="evidence" value="ECO:0007669"/>
    <property type="project" value="InterPro"/>
</dbReference>
<keyword evidence="4" id="KW-0133">Cell shape</keyword>
<reference evidence="11 12" key="1">
    <citation type="journal article" date="2016" name="Nat. Commun.">
        <title>Thousands of microbial genomes shed light on interconnected biogeochemical processes in an aquifer system.</title>
        <authorList>
            <person name="Anantharaman K."/>
            <person name="Brown C.T."/>
            <person name="Hug L.A."/>
            <person name="Sharon I."/>
            <person name="Castelle C.J."/>
            <person name="Probst A.J."/>
            <person name="Thomas B.C."/>
            <person name="Singh A."/>
            <person name="Wilkins M.J."/>
            <person name="Karaoz U."/>
            <person name="Brodie E.L."/>
            <person name="Williams K.H."/>
            <person name="Hubbard S.S."/>
            <person name="Banfield J.F."/>
        </authorList>
    </citation>
    <scope>NUCLEOTIDE SEQUENCE [LARGE SCALE GENOMIC DNA]</scope>
</reference>
<dbReference type="EMBL" id="MFFS01000026">
    <property type="protein sequence ID" value="OGF22455.1"/>
    <property type="molecule type" value="Genomic_DNA"/>
</dbReference>
<evidence type="ECO:0000313" key="11">
    <source>
        <dbReference type="EMBL" id="OGF22455.1"/>
    </source>
</evidence>
<proteinExistence type="inferred from homology"/>